<evidence type="ECO:0000313" key="2">
    <source>
        <dbReference type="Proteomes" id="UP000602284"/>
    </source>
</evidence>
<comment type="caution">
    <text evidence="1">The sequence shown here is derived from an EMBL/GenBank/DDBJ whole genome shotgun (WGS) entry which is preliminary data.</text>
</comment>
<name>A0ABS1JCQ4_9BACL</name>
<sequence>MLRGWLRKVVTGIAAFLLACLEALGSANLGYSMGPYVPHYTWTDYGMRVHMEQQEQAHREMTIARLEGDVQEEHLRRSVS</sequence>
<organism evidence="1 2">
    <name type="scientific">Tumebacillus amylolyticus</name>
    <dbReference type="NCBI Taxonomy" id="2801339"/>
    <lineage>
        <taxon>Bacteria</taxon>
        <taxon>Bacillati</taxon>
        <taxon>Bacillota</taxon>
        <taxon>Bacilli</taxon>
        <taxon>Bacillales</taxon>
        <taxon>Alicyclobacillaceae</taxon>
        <taxon>Tumebacillus</taxon>
    </lineage>
</organism>
<accession>A0ABS1JCQ4</accession>
<dbReference type="Proteomes" id="UP000602284">
    <property type="component" value="Unassembled WGS sequence"/>
</dbReference>
<evidence type="ECO:0000313" key="1">
    <source>
        <dbReference type="EMBL" id="MBL0388051.1"/>
    </source>
</evidence>
<protein>
    <submittedName>
        <fullName evidence="1">Uncharacterized protein</fullName>
    </submittedName>
</protein>
<dbReference type="RefSeq" id="WP_201636659.1">
    <property type="nucleotide sequence ID" value="NZ_JAEQNB010000005.1"/>
</dbReference>
<proteinExistence type="predicted"/>
<gene>
    <name evidence="1" type="ORF">JJB07_15640</name>
</gene>
<dbReference type="EMBL" id="JAEQNB010000005">
    <property type="protein sequence ID" value="MBL0388051.1"/>
    <property type="molecule type" value="Genomic_DNA"/>
</dbReference>
<reference evidence="1 2" key="1">
    <citation type="submission" date="2021-01" db="EMBL/GenBank/DDBJ databases">
        <title>Tumebacillus sp. strain ITR2 16S ribosomal RNA gene Genome sequencing and assembly.</title>
        <authorList>
            <person name="Kang M."/>
        </authorList>
    </citation>
    <scope>NUCLEOTIDE SEQUENCE [LARGE SCALE GENOMIC DNA]</scope>
    <source>
        <strain evidence="1 2">ITR2</strain>
    </source>
</reference>
<dbReference type="PROSITE" id="PS51257">
    <property type="entry name" value="PROKAR_LIPOPROTEIN"/>
    <property type="match status" value="1"/>
</dbReference>
<keyword evidence="2" id="KW-1185">Reference proteome</keyword>